<keyword evidence="2" id="KW-0813">Transport</keyword>
<dbReference type="InterPro" id="IPR036942">
    <property type="entry name" value="Beta-barrel_TonB_sf"/>
</dbReference>
<dbReference type="SUPFAM" id="SSF49464">
    <property type="entry name" value="Carboxypeptidase regulatory domain-like"/>
    <property type="match status" value="1"/>
</dbReference>
<keyword evidence="15" id="KW-1185">Reference proteome</keyword>
<keyword evidence="6 10" id="KW-0798">TonB box</keyword>
<dbReference type="EMBL" id="CP029186">
    <property type="protein sequence ID" value="AWH86908.1"/>
    <property type="molecule type" value="Genomic_DNA"/>
</dbReference>
<evidence type="ECO:0000313" key="14">
    <source>
        <dbReference type="EMBL" id="AWH86908.1"/>
    </source>
</evidence>
<evidence type="ECO:0000256" key="6">
    <source>
        <dbReference type="ARBA" id="ARBA00023077"/>
    </source>
</evidence>
<evidence type="ECO:0000256" key="2">
    <source>
        <dbReference type="ARBA" id="ARBA00022448"/>
    </source>
</evidence>
<dbReference type="PANTHER" id="PTHR30069">
    <property type="entry name" value="TONB-DEPENDENT OUTER MEMBRANE RECEPTOR"/>
    <property type="match status" value="1"/>
</dbReference>
<keyword evidence="3" id="KW-1134">Transmembrane beta strand</keyword>
<feature type="signal peptide" evidence="11">
    <location>
        <begin position="1"/>
        <end position="19"/>
    </location>
</feature>
<evidence type="ECO:0000259" key="12">
    <source>
        <dbReference type="Pfam" id="PF00593"/>
    </source>
</evidence>
<evidence type="ECO:0000259" key="13">
    <source>
        <dbReference type="Pfam" id="PF07715"/>
    </source>
</evidence>
<dbReference type="InterPro" id="IPR037066">
    <property type="entry name" value="Plug_dom_sf"/>
</dbReference>
<gene>
    <name evidence="14" type="ORF">HYN59_03285</name>
</gene>
<keyword evidence="9" id="KW-0998">Cell outer membrane</keyword>
<keyword evidence="5 11" id="KW-0732">Signal</keyword>
<dbReference type="Pfam" id="PF07715">
    <property type="entry name" value="Plug"/>
    <property type="match status" value="1"/>
</dbReference>
<keyword evidence="4" id="KW-0812">Transmembrane</keyword>
<evidence type="ECO:0000256" key="9">
    <source>
        <dbReference type="ARBA" id="ARBA00023237"/>
    </source>
</evidence>
<evidence type="ECO:0000313" key="15">
    <source>
        <dbReference type="Proteomes" id="UP000244929"/>
    </source>
</evidence>
<dbReference type="Pfam" id="PF00593">
    <property type="entry name" value="TonB_dep_Rec_b-barrel"/>
    <property type="match status" value="1"/>
</dbReference>
<dbReference type="SUPFAM" id="SSF56935">
    <property type="entry name" value="Porins"/>
    <property type="match status" value="1"/>
</dbReference>
<dbReference type="InterPro" id="IPR039426">
    <property type="entry name" value="TonB-dep_rcpt-like"/>
</dbReference>
<dbReference type="GO" id="GO:0044718">
    <property type="term" value="P:siderophore transmembrane transport"/>
    <property type="evidence" value="ECO:0007669"/>
    <property type="project" value="TreeGrafter"/>
</dbReference>
<dbReference type="InterPro" id="IPR012910">
    <property type="entry name" value="Plug_dom"/>
</dbReference>
<name>A0A2S1R2J8_9FLAO</name>
<evidence type="ECO:0000256" key="5">
    <source>
        <dbReference type="ARBA" id="ARBA00022729"/>
    </source>
</evidence>
<dbReference type="OrthoDB" id="9795928at2"/>
<evidence type="ECO:0000256" key="8">
    <source>
        <dbReference type="ARBA" id="ARBA00023170"/>
    </source>
</evidence>
<accession>A0A2S1R2J8</accession>
<dbReference type="GO" id="GO:0015344">
    <property type="term" value="F:siderophore uptake transmembrane transporter activity"/>
    <property type="evidence" value="ECO:0007669"/>
    <property type="project" value="TreeGrafter"/>
</dbReference>
<dbReference type="GO" id="GO:0009279">
    <property type="term" value="C:cell outer membrane"/>
    <property type="evidence" value="ECO:0007669"/>
    <property type="project" value="UniProtKB-SubCell"/>
</dbReference>
<proteinExistence type="inferred from homology"/>
<feature type="domain" description="TonB-dependent receptor-like beta-barrel" evidence="12">
    <location>
        <begin position="357"/>
        <end position="760"/>
    </location>
</feature>
<evidence type="ECO:0000256" key="4">
    <source>
        <dbReference type="ARBA" id="ARBA00022692"/>
    </source>
</evidence>
<dbReference type="Gene3D" id="2.40.170.20">
    <property type="entry name" value="TonB-dependent receptor, beta-barrel domain"/>
    <property type="match status" value="1"/>
</dbReference>
<dbReference type="InterPro" id="IPR000531">
    <property type="entry name" value="Beta-barrel_TonB"/>
</dbReference>
<dbReference type="InterPro" id="IPR008969">
    <property type="entry name" value="CarboxyPept-like_regulatory"/>
</dbReference>
<evidence type="ECO:0000256" key="1">
    <source>
        <dbReference type="ARBA" id="ARBA00004571"/>
    </source>
</evidence>
<reference evidence="14 15" key="1">
    <citation type="submission" date="2018-04" db="EMBL/GenBank/DDBJ databases">
        <title>Genome sequencing of Flavobacterium sp. HYN0059.</title>
        <authorList>
            <person name="Yi H."/>
            <person name="Baek C."/>
        </authorList>
    </citation>
    <scope>NUCLEOTIDE SEQUENCE [LARGE SCALE GENOMIC DNA]</scope>
    <source>
        <strain evidence="14 15">HYN0059</strain>
    </source>
</reference>
<feature type="chain" id="PRO_5015547345" evidence="11">
    <location>
        <begin position="20"/>
        <end position="791"/>
    </location>
</feature>
<evidence type="ECO:0000256" key="10">
    <source>
        <dbReference type="RuleBase" id="RU003357"/>
    </source>
</evidence>
<dbReference type="PANTHER" id="PTHR30069:SF29">
    <property type="entry name" value="HEMOGLOBIN AND HEMOGLOBIN-HAPTOGLOBIN-BINDING PROTEIN 1-RELATED"/>
    <property type="match status" value="1"/>
</dbReference>
<protein>
    <submittedName>
        <fullName evidence="14">TonB-dependent receptor</fullName>
    </submittedName>
</protein>
<dbReference type="KEGG" id="falb:HYN59_03285"/>
<dbReference type="Pfam" id="PF13715">
    <property type="entry name" value="CarbopepD_reg_2"/>
    <property type="match status" value="1"/>
</dbReference>
<dbReference type="Gene3D" id="2.170.130.10">
    <property type="entry name" value="TonB-dependent receptor, plug domain"/>
    <property type="match status" value="1"/>
</dbReference>
<evidence type="ECO:0000256" key="3">
    <source>
        <dbReference type="ARBA" id="ARBA00022452"/>
    </source>
</evidence>
<dbReference type="AlphaFoldDB" id="A0A2S1R2J8"/>
<dbReference type="Proteomes" id="UP000244929">
    <property type="component" value="Chromosome"/>
</dbReference>
<evidence type="ECO:0000256" key="11">
    <source>
        <dbReference type="SAM" id="SignalP"/>
    </source>
</evidence>
<dbReference type="Gene3D" id="2.60.40.1120">
    <property type="entry name" value="Carboxypeptidase-like, regulatory domain"/>
    <property type="match status" value="1"/>
</dbReference>
<keyword evidence="8 14" id="KW-0675">Receptor</keyword>
<sequence length="791" mass="87733">MRIYILLLALLAGNGCAYSQHIISGNVAAPQNKPLDGAHIHIEKLHGVSAPDGHYELDNVPSGHQRVVISYIGYKTMDTLVDVIADVVLDAVLKPESTQLEEVVLSENNAVPKNTVHEQRLKTETIEKYSNASLGDALKEIAGVYSLKTGSTIVKPVINGLHSNRVPIISNNVRLEDQQWGTEHAPNLDINTAGKVAVIKGASALQYGGDAIGGLVLVEPVSVLKDTLFGRTIMTADYNGRGGTLSSALHQGNDKGWAWNANGTFKYMGDRQTPDYVLSNTGNRETNFAGDVKYIGNTYDASVSYSFYNATIGIAKETHIGNVADLVRAINNGQPDVVEPFTYTIGAPRQEVLHHLAKANFNKQLDNDSSLSLQYAFQLNNRKEYDLRRGDFANIPALDLTLATHSVNADWKQEKDNTTLKAGLSGSAQFNDASPDTGIRPLIPTYDKYDAGVYGIASHSFSETLSGEAGLRYDFSHMSATKYYQKTRWNSLGYNGVFDRFITADYGSQWLTNPEFTYHNISASLGIRKKFSADIDLLANAGLAMRNPNPSELFSDGLHHSNGTIELGNLGIKKERALKLSGTLLKTGGAFRFEATPYLNAIHDFIYLSPTAVEYTIRGTFPVYNYRQDNVLMAGLDLHTDWDITKRFRHSFNFAYVHADNTTKDEPLIDMPPLNISNTIRYTTDWQSLFLELRSEAIFRQTRYPNNDFYADVPVNGVLTPTLVNISTPPPGYHLLHFISGMQFSLGKTLASVNFSINNIFNTAYRDYLNRQRLYTDDIGRNFQLQVKLNY</sequence>
<comment type="similarity">
    <text evidence="10">Belongs to the TonB-dependent receptor family.</text>
</comment>
<dbReference type="RefSeq" id="WP_108779628.1">
    <property type="nucleotide sequence ID" value="NZ_CP029186.1"/>
</dbReference>
<evidence type="ECO:0000256" key="7">
    <source>
        <dbReference type="ARBA" id="ARBA00023136"/>
    </source>
</evidence>
<feature type="domain" description="TonB-dependent receptor plug" evidence="13">
    <location>
        <begin position="119"/>
        <end position="214"/>
    </location>
</feature>
<organism evidence="14 15">
    <name type="scientific">Flavobacterium album</name>
    <dbReference type="NCBI Taxonomy" id="2175091"/>
    <lineage>
        <taxon>Bacteria</taxon>
        <taxon>Pseudomonadati</taxon>
        <taxon>Bacteroidota</taxon>
        <taxon>Flavobacteriia</taxon>
        <taxon>Flavobacteriales</taxon>
        <taxon>Flavobacteriaceae</taxon>
        <taxon>Flavobacterium</taxon>
    </lineage>
</organism>
<comment type="subcellular location">
    <subcellularLocation>
        <location evidence="1">Cell outer membrane</location>
        <topology evidence="1">Multi-pass membrane protein</topology>
    </subcellularLocation>
</comment>
<keyword evidence="7 10" id="KW-0472">Membrane</keyword>